<dbReference type="EMBL" id="PFBJ01000003">
    <property type="protein sequence ID" value="PIT91470.1"/>
    <property type="molecule type" value="Genomic_DNA"/>
</dbReference>
<comment type="similarity">
    <text evidence="1">Belongs to the DprA/Smf family.</text>
</comment>
<sequence>MDYPLRQLNREQFPPLLGEIPDAPEKLFLKGKLSLEGQKLLCVVGSRKYTPYGKGVCEKLIADLAGYPITIVSGLAIGMDTIAHRAALGAHLPTIAVPGSGLDWGVLYPKSNRGLAREILQNGGALLSEFPPGFTATPYSFPQRNRIMAGMSDATLIIEAGQKSGTLITARLATEYNRDVLTVPGSIFSQSTYGPHMLIRNGATPVTSADDILEALHITPREGHTARHKTLSTDEKQVLELLATPLPRHELVGRLDYDISSINIILSAMELKGLIKEELGEIRRV</sequence>
<dbReference type="GO" id="GO:0009294">
    <property type="term" value="P:DNA-mediated transformation"/>
    <property type="evidence" value="ECO:0007669"/>
    <property type="project" value="InterPro"/>
</dbReference>
<dbReference type="Pfam" id="PF17782">
    <property type="entry name" value="WHD_DprA"/>
    <property type="match status" value="1"/>
</dbReference>
<dbReference type="InterPro" id="IPR041614">
    <property type="entry name" value="DprA_WH"/>
</dbReference>
<dbReference type="SUPFAM" id="SSF102405">
    <property type="entry name" value="MCP/YpsA-like"/>
    <property type="match status" value="1"/>
</dbReference>
<accession>A0A2M6WF84</accession>
<dbReference type="Gene3D" id="3.40.50.450">
    <property type="match status" value="1"/>
</dbReference>
<dbReference type="PANTHER" id="PTHR43022">
    <property type="entry name" value="PROTEIN SMF"/>
    <property type="match status" value="1"/>
</dbReference>
<dbReference type="Pfam" id="PF02481">
    <property type="entry name" value="DNA_processg_A"/>
    <property type="match status" value="1"/>
</dbReference>
<evidence type="ECO:0000259" key="3">
    <source>
        <dbReference type="Pfam" id="PF17782"/>
    </source>
</evidence>
<comment type="caution">
    <text evidence="4">The sequence shown here is derived from an EMBL/GenBank/DDBJ whole genome shotgun (WGS) entry which is preliminary data.</text>
</comment>
<protein>
    <submittedName>
        <fullName evidence="4">DNA-protecting protein DprA</fullName>
    </submittedName>
</protein>
<dbReference type="InterPro" id="IPR057666">
    <property type="entry name" value="DrpA_SLOG"/>
</dbReference>
<dbReference type="NCBIfam" id="TIGR00732">
    <property type="entry name" value="dprA"/>
    <property type="match status" value="1"/>
</dbReference>
<proteinExistence type="inferred from homology"/>
<evidence type="ECO:0000313" key="5">
    <source>
        <dbReference type="Proteomes" id="UP000228809"/>
    </source>
</evidence>
<dbReference type="AlphaFoldDB" id="A0A2M6WF84"/>
<name>A0A2M6WF84_9BACT</name>
<feature type="domain" description="Smf/DprA SLOG" evidence="2">
    <location>
        <begin position="9"/>
        <end position="216"/>
    </location>
</feature>
<organism evidence="4 5">
    <name type="scientific">Candidatus Kaiserbacteria bacterium CG10_big_fil_rev_8_21_14_0_10_49_17</name>
    <dbReference type="NCBI Taxonomy" id="1974609"/>
    <lineage>
        <taxon>Bacteria</taxon>
        <taxon>Candidatus Kaiseribacteriota</taxon>
    </lineage>
</organism>
<dbReference type="PANTHER" id="PTHR43022:SF1">
    <property type="entry name" value="PROTEIN SMF"/>
    <property type="match status" value="1"/>
</dbReference>
<feature type="domain" description="DprA winged helix" evidence="3">
    <location>
        <begin position="229"/>
        <end position="277"/>
    </location>
</feature>
<reference evidence="5" key="1">
    <citation type="submission" date="2017-09" db="EMBL/GenBank/DDBJ databases">
        <title>Depth-based differentiation of microbial function through sediment-hosted aquifers and enrichment of novel symbionts in the deep terrestrial subsurface.</title>
        <authorList>
            <person name="Probst A.J."/>
            <person name="Ladd B."/>
            <person name="Jarett J.K."/>
            <person name="Geller-Mcgrath D.E."/>
            <person name="Sieber C.M.K."/>
            <person name="Emerson J.B."/>
            <person name="Anantharaman K."/>
            <person name="Thomas B.C."/>
            <person name="Malmstrom R."/>
            <person name="Stieglmeier M."/>
            <person name="Klingl A."/>
            <person name="Woyke T."/>
            <person name="Ryan C.M."/>
            <person name="Banfield J.F."/>
        </authorList>
    </citation>
    <scope>NUCLEOTIDE SEQUENCE [LARGE SCALE GENOMIC DNA]</scope>
</reference>
<dbReference type="Proteomes" id="UP000228809">
    <property type="component" value="Unassembled WGS sequence"/>
</dbReference>
<evidence type="ECO:0000313" key="4">
    <source>
        <dbReference type="EMBL" id="PIT91470.1"/>
    </source>
</evidence>
<gene>
    <name evidence="4" type="primary">dprA</name>
    <name evidence="4" type="ORF">COU17_00575</name>
</gene>
<dbReference type="InterPro" id="IPR003488">
    <property type="entry name" value="DprA"/>
</dbReference>
<evidence type="ECO:0000259" key="2">
    <source>
        <dbReference type="Pfam" id="PF02481"/>
    </source>
</evidence>
<evidence type="ECO:0000256" key="1">
    <source>
        <dbReference type="ARBA" id="ARBA00006525"/>
    </source>
</evidence>